<evidence type="ECO:0000256" key="4">
    <source>
        <dbReference type="ARBA" id="ARBA00022723"/>
    </source>
</evidence>
<dbReference type="PANTHER" id="PTHR21077:SF5">
    <property type="entry name" value="CROSSOVER JUNCTION ENDONUCLEASE MMS4"/>
    <property type="match status" value="1"/>
</dbReference>
<comment type="caution">
    <text evidence="13">The sequence shown here is derived from an EMBL/GenBank/DDBJ whole genome shotgun (WGS) entry which is preliminary data.</text>
</comment>
<dbReference type="InterPro" id="IPR033310">
    <property type="entry name" value="Mms4/EME1/EME2"/>
</dbReference>
<evidence type="ECO:0000256" key="3">
    <source>
        <dbReference type="ARBA" id="ARBA00022722"/>
    </source>
</evidence>
<keyword evidence="9" id="KW-0233">DNA recombination</keyword>
<comment type="cofactor">
    <cofactor evidence="1">
        <name>Mg(2+)</name>
        <dbReference type="ChEBI" id="CHEBI:18420"/>
    </cofactor>
</comment>
<evidence type="ECO:0000313" key="14">
    <source>
        <dbReference type="Proteomes" id="UP001162164"/>
    </source>
</evidence>
<evidence type="ECO:0000256" key="2">
    <source>
        <dbReference type="ARBA" id="ARBA00004123"/>
    </source>
</evidence>
<organism evidence="13 14">
    <name type="scientific">Molorchus minor</name>
    <dbReference type="NCBI Taxonomy" id="1323400"/>
    <lineage>
        <taxon>Eukaryota</taxon>
        <taxon>Metazoa</taxon>
        <taxon>Ecdysozoa</taxon>
        <taxon>Arthropoda</taxon>
        <taxon>Hexapoda</taxon>
        <taxon>Insecta</taxon>
        <taxon>Pterygota</taxon>
        <taxon>Neoptera</taxon>
        <taxon>Endopterygota</taxon>
        <taxon>Coleoptera</taxon>
        <taxon>Polyphaga</taxon>
        <taxon>Cucujiformia</taxon>
        <taxon>Chrysomeloidea</taxon>
        <taxon>Cerambycidae</taxon>
        <taxon>Lamiinae</taxon>
        <taxon>Monochamini</taxon>
        <taxon>Molorchus</taxon>
    </lineage>
</organism>
<accession>A0ABQ9K5K1</accession>
<keyword evidence="6" id="KW-0227">DNA damage</keyword>
<dbReference type="Gene3D" id="3.40.50.10130">
    <property type="match status" value="1"/>
</dbReference>
<evidence type="ECO:0000256" key="10">
    <source>
        <dbReference type="ARBA" id="ARBA00023204"/>
    </source>
</evidence>
<evidence type="ECO:0000256" key="8">
    <source>
        <dbReference type="ARBA" id="ARBA00022842"/>
    </source>
</evidence>
<feature type="non-terminal residue" evidence="13">
    <location>
        <position position="194"/>
    </location>
</feature>
<keyword evidence="10" id="KW-0234">DNA repair</keyword>
<keyword evidence="11" id="KW-0539">Nucleus</keyword>
<keyword evidence="12" id="KW-0469">Meiosis</keyword>
<keyword evidence="7" id="KW-0378">Hydrolase</keyword>
<evidence type="ECO:0000256" key="7">
    <source>
        <dbReference type="ARBA" id="ARBA00022801"/>
    </source>
</evidence>
<comment type="subcellular location">
    <subcellularLocation>
        <location evidence="2">Nucleus</location>
    </subcellularLocation>
</comment>
<dbReference type="PANTHER" id="PTHR21077">
    <property type="entry name" value="EME1 PROTEIN"/>
    <property type="match status" value="1"/>
</dbReference>
<evidence type="ECO:0000256" key="6">
    <source>
        <dbReference type="ARBA" id="ARBA00022763"/>
    </source>
</evidence>
<evidence type="ECO:0000313" key="13">
    <source>
        <dbReference type="EMBL" id="KAJ8985665.1"/>
    </source>
</evidence>
<keyword evidence="5" id="KW-0255">Endonuclease</keyword>
<reference evidence="13" key="1">
    <citation type="journal article" date="2023" name="Insect Mol. Biol.">
        <title>Genome sequencing provides insights into the evolution of gene families encoding plant cell wall-degrading enzymes in longhorned beetles.</title>
        <authorList>
            <person name="Shin N.R."/>
            <person name="Okamura Y."/>
            <person name="Kirsch R."/>
            <person name="Pauchet Y."/>
        </authorList>
    </citation>
    <scope>NUCLEOTIDE SEQUENCE</scope>
    <source>
        <strain evidence="13">MMC_N1</strain>
    </source>
</reference>
<proteinExistence type="predicted"/>
<sequence length="194" mass="22129">MPTIEDLSIKTKEFKENNFLLIMDLKEFASLVHNNSLTSHLHEVLALTLSKQLTVAILGADKPKPDQDLAITQAQIFTKSYFRFTKKEEDLATLLMELTKAVAQIPYKLKQEEKYMLHSEYFNDFNKDNVKVDKNGNGLSRLWHQMFTMFPLVRLETAETIAAAYPTPSALFKAYEACTTEERRVVGQFGCPSG</sequence>
<evidence type="ECO:0000256" key="12">
    <source>
        <dbReference type="ARBA" id="ARBA00023254"/>
    </source>
</evidence>
<evidence type="ECO:0000256" key="1">
    <source>
        <dbReference type="ARBA" id="ARBA00001946"/>
    </source>
</evidence>
<dbReference type="Pfam" id="PF21292">
    <property type="entry name" value="EME1-MUS81_C"/>
    <property type="match status" value="1"/>
</dbReference>
<dbReference type="Proteomes" id="UP001162164">
    <property type="component" value="Unassembled WGS sequence"/>
</dbReference>
<evidence type="ECO:0008006" key="15">
    <source>
        <dbReference type="Google" id="ProtNLM"/>
    </source>
</evidence>
<keyword evidence="8" id="KW-0460">Magnesium</keyword>
<dbReference type="EMBL" id="JAPWTJ010000010">
    <property type="protein sequence ID" value="KAJ8985665.1"/>
    <property type="molecule type" value="Genomic_DNA"/>
</dbReference>
<dbReference type="Gene3D" id="1.10.150.670">
    <property type="entry name" value="Crossover junction endonuclease EME1, DNA-binding domain"/>
    <property type="match status" value="1"/>
</dbReference>
<evidence type="ECO:0000256" key="5">
    <source>
        <dbReference type="ARBA" id="ARBA00022759"/>
    </source>
</evidence>
<evidence type="ECO:0000256" key="9">
    <source>
        <dbReference type="ARBA" id="ARBA00023172"/>
    </source>
</evidence>
<keyword evidence="3" id="KW-0540">Nuclease</keyword>
<keyword evidence="14" id="KW-1185">Reference proteome</keyword>
<gene>
    <name evidence="13" type="ORF">NQ317_015162</name>
</gene>
<dbReference type="InterPro" id="IPR042530">
    <property type="entry name" value="EME1/EME2_C"/>
</dbReference>
<protein>
    <recommendedName>
        <fullName evidence="15">Crossover junction endonuclease EME1</fullName>
    </recommendedName>
</protein>
<evidence type="ECO:0000256" key="11">
    <source>
        <dbReference type="ARBA" id="ARBA00023242"/>
    </source>
</evidence>
<keyword evidence="4" id="KW-0479">Metal-binding</keyword>
<name>A0ABQ9K5K1_9CUCU</name>